<dbReference type="EMBL" id="JACOPH010000009">
    <property type="protein sequence ID" value="MBC5714651.1"/>
    <property type="molecule type" value="Genomic_DNA"/>
</dbReference>
<dbReference type="Pfam" id="PF22564">
    <property type="entry name" value="HAAS"/>
    <property type="match status" value="1"/>
</dbReference>
<keyword evidence="1" id="KW-1133">Transmembrane helix</keyword>
<feature type="transmembrane region" description="Helical" evidence="1">
    <location>
        <begin position="111"/>
        <end position="129"/>
    </location>
</feature>
<feature type="transmembrane region" description="Helical" evidence="1">
    <location>
        <begin position="135"/>
        <end position="154"/>
    </location>
</feature>
<dbReference type="Proteomes" id="UP000606720">
    <property type="component" value="Unassembled WGS sequence"/>
</dbReference>
<organism evidence="2 3">
    <name type="scientific">Roseburia zhanii</name>
    <dbReference type="NCBI Taxonomy" id="2763064"/>
    <lineage>
        <taxon>Bacteria</taxon>
        <taxon>Bacillati</taxon>
        <taxon>Bacillota</taxon>
        <taxon>Clostridia</taxon>
        <taxon>Lachnospirales</taxon>
        <taxon>Lachnospiraceae</taxon>
        <taxon>Roseburia</taxon>
    </lineage>
</organism>
<sequence>MTREMFLKELRIALEGQIPQSEVNEQLRYYENYIMEESRKGKTQEQVITELGNPRLIAKTIIETSSQTGNQRAFEYEKEQQESDDQKGFHINYDEQTGWDIRYGKFKINSWYGYLLLGIIMVFLLVLLAKIAAVLIPILIPLLLAAVLLYLLFYGNRK</sequence>
<keyword evidence="1" id="KW-0812">Transmembrane</keyword>
<gene>
    <name evidence="2" type="ORF">H8S17_10625</name>
</gene>
<dbReference type="RefSeq" id="WP_186867292.1">
    <property type="nucleotide sequence ID" value="NZ_JACOPH010000009.1"/>
</dbReference>
<evidence type="ECO:0000313" key="2">
    <source>
        <dbReference type="EMBL" id="MBC5714651.1"/>
    </source>
</evidence>
<evidence type="ECO:0000313" key="3">
    <source>
        <dbReference type="Proteomes" id="UP000606720"/>
    </source>
</evidence>
<accession>A0A923RTE2</accession>
<keyword evidence="1" id="KW-0472">Membrane</keyword>
<name>A0A923RTE2_9FIRM</name>
<evidence type="ECO:0000256" key="1">
    <source>
        <dbReference type="SAM" id="Phobius"/>
    </source>
</evidence>
<proteinExistence type="predicted"/>
<keyword evidence="3" id="KW-1185">Reference proteome</keyword>
<comment type="caution">
    <text evidence="2">The sequence shown here is derived from an EMBL/GenBank/DDBJ whole genome shotgun (WGS) entry which is preliminary data.</text>
</comment>
<reference evidence="2" key="1">
    <citation type="submission" date="2020-08" db="EMBL/GenBank/DDBJ databases">
        <title>Genome public.</title>
        <authorList>
            <person name="Liu C."/>
            <person name="Sun Q."/>
        </authorList>
    </citation>
    <scope>NUCLEOTIDE SEQUENCE</scope>
    <source>
        <strain evidence="2">BX1005</strain>
    </source>
</reference>
<dbReference type="AlphaFoldDB" id="A0A923RTE2"/>
<protein>
    <submittedName>
        <fullName evidence="2">DUF1700 domain-containing protein</fullName>
    </submittedName>
</protein>